<dbReference type="EMBL" id="SJPH01000004">
    <property type="protein sequence ID" value="TWT43464.1"/>
    <property type="molecule type" value="Genomic_DNA"/>
</dbReference>
<comment type="caution">
    <text evidence="2">The sequence shown here is derived from an EMBL/GenBank/DDBJ whole genome shotgun (WGS) entry which is preliminary data.</text>
</comment>
<gene>
    <name evidence="2" type="ORF">Pla111_24150</name>
</gene>
<dbReference type="OrthoDB" id="5757175at2"/>
<evidence type="ECO:0000313" key="2">
    <source>
        <dbReference type="EMBL" id="TWT43464.1"/>
    </source>
</evidence>
<feature type="domain" description="DUF3991" evidence="1">
    <location>
        <begin position="138"/>
        <end position="212"/>
    </location>
</feature>
<name>A0A5C5VYG2_9BACT</name>
<dbReference type="AlphaFoldDB" id="A0A5C5VYG2"/>
<evidence type="ECO:0000313" key="3">
    <source>
        <dbReference type="Proteomes" id="UP000318995"/>
    </source>
</evidence>
<dbReference type="Gene3D" id="3.40.1360.10">
    <property type="match status" value="1"/>
</dbReference>
<dbReference type="RefSeq" id="WP_146574590.1">
    <property type="nucleotide sequence ID" value="NZ_SJPH01000004.1"/>
</dbReference>
<sequence length="336" mass="36879">MDRDSELDAFKSVNLSLIASAFGYEIVRKKSTRHSVLMTSGSDKIIVAQNDKHYVYFSVHDPLSSGTVIDFVQKAIEPGCSLGRVRQILRPFLGGGHMASVQQKHEGRYQAEISPSEPDLIGVASRFARFEPIEKPHPYLCKTRGIPFDLLNSPRLEGRVLHCPHRHSIVFPHWGSVEAADQLSAAITGYEIKGRGVNLFSKGGKKGLWMSAPTPDDRILAIAESGLDALSYLMVRGEEGIRIGSISGQMNAQQPELIRRAIESMAGGSQIVAAFDNDARGDEMAAALEQIVRSTCLAVEFRDDRPDRRGSDWNDLAMTQAKASGRLGSITRSFGR</sequence>
<organism evidence="2 3">
    <name type="scientific">Botrimarina hoheduenensis</name>
    <dbReference type="NCBI Taxonomy" id="2528000"/>
    <lineage>
        <taxon>Bacteria</taxon>
        <taxon>Pseudomonadati</taxon>
        <taxon>Planctomycetota</taxon>
        <taxon>Planctomycetia</taxon>
        <taxon>Pirellulales</taxon>
        <taxon>Lacipirellulaceae</taxon>
        <taxon>Botrimarina</taxon>
    </lineage>
</organism>
<evidence type="ECO:0000259" key="1">
    <source>
        <dbReference type="Pfam" id="PF13154"/>
    </source>
</evidence>
<keyword evidence="3" id="KW-1185">Reference proteome</keyword>
<protein>
    <recommendedName>
        <fullName evidence="1">DUF3991 domain-containing protein</fullName>
    </recommendedName>
</protein>
<dbReference type="Proteomes" id="UP000318995">
    <property type="component" value="Unassembled WGS sequence"/>
</dbReference>
<dbReference type="InterPro" id="IPR025054">
    <property type="entry name" value="DUF3991"/>
</dbReference>
<accession>A0A5C5VYG2</accession>
<proteinExistence type="predicted"/>
<dbReference type="Pfam" id="PF13155">
    <property type="entry name" value="Toprim_2"/>
    <property type="match status" value="1"/>
</dbReference>
<reference evidence="2 3" key="1">
    <citation type="submission" date="2019-02" db="EMBL/GenBank/DDBJ databases">
        <title>Deep-cultivation of Planctomycetes and their phenomic and genomic characterization uncovers novel biology.</title>
        <authorList>
            <person name="Wiegand S."/>
            <person name="Jogler M."/>
            <person name="Boedeker C."/>
            <person name="Pinto D."/>
            <person name="Vollmers J."/>
            <person name="Rivas-Marin E."/>
            <person name="Kohn T."/>
            <person name="Peeters S.H."/>
            <person name="Heuer A."/>
            <person name="Rast P."/>
            <person name="Oberbeckmann S."/>
            <person name="Bunk B."/>
            <person name="Jeske O."/>
            <person name="Meyerdierks A."/>
            <person name="Storesund J.E."/>
            <person name="Kallscheuer N."/>
            <person name="Luecker S."/>
            <person name="Lage O.M."/>
            <person name="Pohl T."/>
            <person name="Merkel B.J."/>
            <person name="Hornburger P."/>
            <person name="Mueller R.-W."/>
            <person name="Bruemmer F."/>
            <person name="Labrenz M."/>
            <person name="Spormann A.M."/>
            <person name="Op Den Camp H."/>
            <person name="Overmann J."/>
            <person name="Amann R."/>
            <person name="Jetten M.S.M."/>
            <person name="Mascher T."/>
            <person name="Medema M.H."/>
            <person name="Devos D.P."/>
            <person name="Kaster A.-K."/>
            <person name="Ovreas L."/>
            <person name="Rohde M."/>
            <person name="Galperin M.Y."/>
            <person name="Jogler C."/>
        </authorList>
    </citation>
    <scope>NUCLEOTIDE SEQUENCE [LARGE SCALE GENOMIC DNA]</scope>
    <source>
        <strain evidence="2 3">Pla111</strain>
    </source>
</reference>
<dbReference type="Pfam" id="PF13154">
    <property type="entry name" value="DUF3991"/>
    <property type="match status" value="1"/>
</dbReference>